<accession>A0A0H3L0V9</accession>
<dbReference type="Gene3D" id="1.10.10.10">
    <property type="entry name" value="Winged helix-like DNA-binding domain superfamily/Winged helix DNA-binding domain"/>
    <property type="match status" value="1"/>
</dbReference>
<name>A0A0H3L0V9_PANAA</name>
<organism evidence="5 6">
    <name type="scientific">Pantoea ananatis (strain AJ13355)</name>
    <dbReference type="NCBI Taxonomy" id="932677"/>
    <lineage>
        <taxon>Bacteria</taxon>
        <taxon>Pseudomonadati</taxon>
        <taxon>Pseudomonadota</taxon>
        <taxon>Gammaproteobacteria</taxon>
        <taxon>Enterobacterales</taxon>
        <taxon>Erwiniaceae</taxon>
        <taxon>Pantoea</taxon>
    </lineage>
</organism>
<dbReference type="InterPro" id="IPR000524">
    <property type="entry name" value="Tscrpt_reg_HTH_GntR"/>
</dbReference>
<sequence length="227" mass="25051">MGLAVLKTERLYRQIANAIIAGIHGGDFVPGGALPPERELARQLGVSRSSVREALIALEMTGYVSIHTGTGVFVAQTLPQPSAGKETENFSLHDLLQAREAYESMLAGMAARNGSEAQRQQLLSLSAALQAFNENDAAFIEQDKGFHLLISEMSGNDLLREMMENLWNKRDSAHFRRLERHYADNTFADEMNADHQRIAEAIASGDEQAAQAAMRDHLQHVQQRLLG</sequence>
<dbReference type="CDD" id="cd07377">
    <property type="entry name" value="WHTH_GntR"/>
    <property type="match status" value="1"/>
</dbReference>
<dbReference type="InterPro" id="IPR036388">
    <property type="entry name" value="WH-like_DNA-bd_sf"/>
</dbReference>
<keyword evidence="1" id="KW-0805">Transcription regulation</keyword>
<dbReference type="PROSITE" id="PS50949">
    <property type="entry name" value="HTH_GNTR"/>
    <property type="match status" value="1"/>
</dbReference>
<protein>
    <submittedName>
        <fullName evidence="5">Uxu operon transcriptional regulator UxuR</fullName>
    </submittedName>
</protein>
<feature type="domain" description="HTH gntR-type" evidence="4">
    <location>
        <begin position="9"/>
        <end position="77"/>
    </location>
</feature>
<dbReference type="InterPro" id="IPR036390">
    <property type="entry name" value="WH_DNA-bd_sf"/>
</dbReference>
<dbReference type="KEGG" id="paj:PAJ_2967"/>
<evidence type="ECO:0000259" key="4">
    <source>
        <dbReference type="PROSITE" id="PS50949"/>
    </source>
</evidence>
<keyword evidence="2" id="KW-0238">DNA-binding</keyword>
<dbReference type="Proteomes" id="UP000006690">
    <property type="component" value="Chromosome"/>
</dbReference>
<evidence type="ECO:0000256" key="2">
    <source>
        <dbReference type="ARBA" id="ARBA00023125"/>
    </source>
</evidence>
<gene>
    <name evidence="5" type="primary">uxuR</name>
    <name evidence="5" type="ordered locus">PAJ_2967</name>
</gene>
<dbReference type="OrthoDB" id="5450856at2"/>
<dbReference type="SMART" id="SM00895">
    <property type="entry name" value="FCD"/>
    <property type="match status" value="1"/>
</dbReference>
<dbReference type="PANTHER" id="PTHR43537">
    <property type="entry name" value="TRANSCRIPTIONAL REGULATOR, GNTR FAMILY"/>
    <property type="match status" value="1"/>
</dbReference>
<dbReference type="PATRIC" id="fig|932677.3.peg.3444"/>
<dbReference type="InterPro" id="IPR011711">
    <property type="entry name" value="GntR_C"/>
</dbReference>
<evidence type="ECO:0000313" key="5">
    <source>
        <dbReference type="EMBL" id="BAK13047.1"/>
    </source>
</evidence>
<dbReference type="GO" id="GO:0003677">
    <property type="term" value="F:DNA binding"/>
    <property type="evidence" value="ECO:0007669"/>
    <property type="project" value="UniProtKB-KW"/>
</dbReference>
<dbReference type="SUPFAM" id="SSF48008">
    <property type="entry name" value="GntR ligand-binding domain-like"/>
    <property type="match status" value="1"/>
</dbReference>
<dbReference type="GO" id="GO:0003700">
    <property type="term" value="F:DNA-binding transcription factor activity"/>
    <property type="evidence" value="ECO:0007669"/>
    <property type="project" value="InterPro"/>
</dbReference>
<evidence type="ECO:0000256" key="3">
    <source>
        <dbReference type="ARBA" id="ARBA00023163"/>
    </source>
</evidence>
<dbReference type="Pfam" id="PF00392">
    <property type="entry name" value="GntR"/>
    <property type="match status" value="1"/>
</dbReference>
<keyword evidence="3" id="KW-0804">Transcription</keyword>
<evidence type="ECO:0000256" key="1">
    <source>
        <dbReference type="ARBA" id="ARBA00023015"/>
    </source>
</evidence>
<dbReference type="PRINTS" id="PR00035">
    <property type="entry name" value="HTHGNTR"/>
</dbReference>
<dbReference type="AlphaFoldDB" id="A0A0H3L0V9"/>
<dbReference type="RefSeq" id="WP_014594815.1">
    <property type="nucleotide sequence ID" value="NC_017531.2"/>
</dbReference>
<dbReference type="eggNOG" id="COG2186">
    <property type="taxonomic scope" value="Bacteria"/>
</dbReference>
<evidence type="ECO:0000313" key="6">
    <source>
        <dbReference type="Proteomes" id="UP000006690"/>
    </source>
</evidence>
<dbReference type="Pfam" id="PF07729">
    <property type="entry name" value="FCD"/>
    <property type="match status" value="1"/>
</dbReference>
<dbReference type="InterPro" id="IPR008920">
    <property type="entry name" value="TF_FadR/GntR_C"/>
</dbReference>
<reference evidence="6" key="1">
    <citation type="journal article" date="2012" name="Appl. Microbiol. Biotechnol.">
        <title>The complete genome sequence of Pantoea ananatis AJ13355, an organism with great biotechnological potential.</title>
        <authorList>
            <person name="Hara Y."/>
            <person name="Kadotani N."/>
            <person name="Izui H."/>
            <person name="Katashkina J.I."/>
            <person name="Kuvaeva T.M."/>
            <person name="Andreeva I.G."/>
            <person name="Golubeva L.I."/>
            <person name="Malko D.B."/>
            <person name="Makeev V.J."/>
            <person name="Mashko S.V."/>
            <person name="Kozlov Y.I."/>
        </authorList>
    </citation>
    <scope>NUCLEOTIDE SEQUENCE [LARGE SCALE GENOMIC DNA]</scope>
    <source>
        <strain evidence="6">AJ13355</strain>
    </source>
</reference>
<dbReference type="PANTHER" id="PTHR43537:SF5">
    <property type="entry name" value="UXU OPERON TRANSCRIPTIONAL REGULATOR"/>
    <property type="match status" value="1"/>
</dbReference>
<dbReference type="EMBL" id="AP012032">
    <property type="protein sequence ID" value="BAK13047.1"/>
    <property type="molecule type" value="Genomic_DNA"/>
</dbReference>
<dbReference type="Gene3D" id="1.20.120.530">
    <property type="entry name" value="GntR ligand-binding domain-like"/>
    <property type="match status" value="1"/>
</dbReference>
<dbReference type="SMART" id="SM00345">
    <property type="entry name" value="HTH_GNTR"/>
    <property type="match status" value="1"/>
</dbReference>
<dbReference type="HOGENOM" id="CLU_017584_9_5_6"/>
<proteinExistence type="predicted"/>
<dbReference type="SUPFAM" id="SSF46785">
    <property type="entry name" value="Winged helix' DNA-binding domain"/>
    <property type="match status" value="1"/>
</dbReference>